<dbReference type="AlphaFoldDB" id="A0A4P9ZNV9"/>
<dbReference type="InterPro" id="IPR007356">
    <property type="entry name" value="tRNA_m1G_MeTrfase_euk"/>
</dbReference>
<dbReference type="PANTHER" id="PTHR13563">
    <property type="entry name" value="TRNA (GUANINE-9-) METHYLTRANSFERASE"/>
    <property type="match status" value="1"/>
</dbReference>
<dbReference type="InterPro" id="IPR028564">
    <property type="entry name" value="MT_TRM10-typ"/>
</dbReference>
<name>A0A4P9ZNV9_9FUNG</name>
<evidence type="ECO:0000313" key="11">
    <source>
        <dbReference type="Proteomes" id="UP000268162"/>
    </source>
</evidence>
<dbReference type="Gene3D" id="3.40.1280.30">
    <property type="match status" value="1"/>
</dbReference>
<evidence type="ECO:0000256" key="3">
    <source>
        <dbReference type="ARBA" id="ARBA00022603"/>
    </source>
</evidence>
<keyword evidence="5" id="KW-0949">S-adenosyl-L-methionine</keyword>
<dbReference type="GO" id="GO:0052905">
    <property type="term" value="F:tRNA (guanosine(9)-N1)-methyltransferase activity"/>
    <property type="evidence" value="ECO:0007669"/>
    <property type="project" value="UniProtKB-EC"/>
</dbReference>
<comment type="catalytic activity">
    <reaction evidence="8">
        <text>guanosine(9) in tRNA + S-adenosyl-L-methionine = N(1)-methylguanosine(9) in tRNA + S-adenosyl-L-homocysteine + H(+)</text>
        <dbReference type="Rhea" id="RHEA:43156"/>
        <dbReference type="Rhea" id="RHEA-COMP:10367"/>
        <dbReference type="Rhea" id="RHEA-COMP:10368"/>
        <dbReference type="ChEBI" id="CHEBI:15378"/>
        <dbReference type="ChEBI" id="CHEBI:57856"/>
        <dbReference type="ChEBI" id="CHEBI:59789"/>
        <dbReference type="ChEBI" id="CHEBI:73542"/>
        <dbReference type="ChEBI" id="CHEBI:74269"/>
        <dbReference type="EC" id="2.1.1.221"/>
    </reaction>
</comment>
<keyword evidence="11" id="KW-1185">Reference proteome</keyword>
<evidence type="ECO:0000259" key="9">
    <source>
        <dbReference type="PROSITE" id="PS51675"/>
    </source>
</evidence>
<evidence type="ECO:0000256" key="7">
    <source>
        <dbReference type="ARBA" id="ARBA00032166"/>
    </source>
</evidence>
<dbReference type="PANTHER" id="PTHR13563:SF13">
    <property type="entry name" value="TRNA METHYLTRANSFERASE 10 HOMOLOG A"/>
    <property type="match status" value="1"/>
</dbReference>
<evidence type="ECO:0000313" key="10">
    <source>
        <dbReference type="EMBL" id="RKP34232.1"/>
    </source>
</evidence>
<keyword evidence="3 10" id="KW-0489">Methyltransferase</keyword>
<dbReference type="EC" id="2.1.1.221" evidence="1"/>
<feature type="domain" description="SAM-dependent MTase TRM10-type" evidence="9">
    <location>
        <begin position="50"/>
        <end position="238"/>
    </location>
</feature>
<feature type="non-terminal residue" evidence="10">
    <location>
        <position position="1"/>
    </location>
</feature>
<dbReference type="GO" id="GO:0000049">
    <property type="term" value="F:tRNA binding"/>
    <property type="evidence" value="ECO:0007669"/>
    <property type="project" value="TreeGrafter"/>
</dbReference>
<dbReference type="GO" id="GO:0005634">
    <property type="term" value="C:nucleus"/>
    <property type="evidence" value="ECO:0007669"/>
    <property type="project" value="TreeGrafter"/>
</dbReference>
<keyword evidence="4 10" id="KW-0808">Transferase</keyword>
<evidence type="ECO:0000256" key="5">
    <source>
        <dbReference type="ARBA" id="ARBA00022691"/>
    </source>
</evidence>
<dbReference type="STRING" id="215637.A0A4P9ZNV9"/>
<gene>
    <name evidence="10" type="ORF">BJ085DRAFT_812</name>
</gene>
<dbReference type="InterPro" id="IPR038459">
    <property type="entry name" value="MT_TRM10-typ_sf"/>
</dbReference>
<evidence type="ECO:0000256" key="6">
    <source>
        <dbReference type="ARBA" id="ARBA00031792"/>
    </source>
</evidence>
<proteinExistence type="predicted"/>
<accession>A0A4P9ZNV9</accession>
<dbReference type="EMBL" id="ML003297">
    <property type="protein sequence ID" value="RKP34232.1"/>
    <property type="molecule type" value="Genomic_DNA"/>
</dbReference>
<evidence type="ECO:0000256" key="1">
    <source>
        <dbReference type="ARBA" id="ARBA00012797"/>
    </source>
</evidence>
<dbReference type="FunFam" id="3.40.1280.30:FF:000001">
    <property type="entry name" value="tRNA methyltransferase 10 homolog A"/>
    <property type="match status" value="1"/>
</dbReference>
<sequence>LSKNAQKRLLRQQKWEAGRENRITQRKALRKEKKIRRRELIQNGVITPPEPRHNRFGGEQTSLTVVLDMSFDHLMLDKEIPSTVRQVARCYSDNRTAKRKVNLVVTELQGRTQAQFGSIMREYENWKEITFEPRSYLEVFDKEKLVYLTADSDHTLTTLDEDKVYILGTFVDKNRHKGVTHQKASEQGIATARLPIGDFLKMASRKVLTVNQVMEIILKYLETQDWAEAMMQFIPQRK</sequence>
<evidence type="ECO:0000256" key="2">
    <source>
        <dbReference type="ARBA" id="ARBA00020451"/>
    </source>
</evidence>
<evidence type="ECO:0000256" key="8">
    <source>
        <dbReference type="ARBA" id="ARBA00048434"/>
    </source>
</evidence>
<evidence type="ECO:0000256" key="4">
    <source>
        <dbReference type="ARBA" id="ARBA00022679"/>
    </source>
</evidence>
<feature type="non-terminal residue" evidence="10">
    <location>
        <position position="238"/>
    </location>
</feature>
<reference evidence="11" key="1">
    <citation type="journal article" date="2018" name="Nat. Microbiol.">
        <title>Leveraging single-cell genomics to expand the fungal tree of life.</title>
        <authorList>
            <person name="Ahrendt S.R."/>
            <person name="Quandt C.A."/>
            <person name="Ciobanu D."/>
            <person name="Clum A."/>
            <person name="Salamov A."/>
            <person name="Andreopoulos B."/>
            <person name="Cheng J.F."/>
            <person name="Woyke T."/>
            <person name="Pelin A."/>
            <person name="Henrissat B."/>
            <person name="Reynolds N.K."/>
            <person name="Benny G.L."/>
            <person name="Smith M.E."/>
            <person name="James T.Y."/>
            <person name="Grigoriev I.V."/>
        </authorList>
    </citation>
    <scope>NUCLEOTIDE SEQUENCE [LARGE SCALE GENOMIC DNA]</scope>
    <source>
        <strain evidence="11">RSA 468</strain>
    </source>
</reference>
<protein>
    <recommendedName>
        <fullName evidence="2">tRNA (guanine(9)-N1)-methyltransferase</fullName>
        <ecNumber evidence="1">2.1.1.221</ecNumber>
    </recommendedName>
    <alternativeName>
        <fullName evidence="7">tRNA methyltransferase 10</fullName>
    </alternativeName>
    <alternativeName>
        <fullName evidence="6">tRNA(m1G9)-methyltransferase</fullName>
    </alternativeName>
</protein>
<dbReference type="GO" id="GO:0002939">
    <property type="term" value="P:tRNA N1-guanine methylation"/>
    <property type="evidence" value="ECO:0007669"/>
    <property type="project" value="TreeGrafter"/>
</dbReference>
<organism evidence="10 11">
    <name type="scientific">Dimargaris cristalligena</name>
    <dbReference type="NCBI Taxonomy" id="215637"/>
    <lineage>
        <taxon>Eukaryota</taxon>
        <taxon>Fungi</taxon>
        <taxon>Fungi incertae sedis</taxon>
        <taxon>Zoopagomycota</taxon>
        <taxon>Kickxellomycotina</taxon>
        <taxon>Dimargaritomycetes</taxon>
        <taxon>Dimargaritales</taxon>
        <taxon>Dimargaritaceae</taxon>
        <taxon>Dimargaris</taxon>
    </lineage>
</organism>
<dbReference type="Proteomes" id="UP000268162">
    <property type="component" value="Unassembled WGS sequence"/>
</dbReference>
<dbReference type="PROSITE" id="PS51675">
    <property type="entry name" value="SAM_MT_TRM10"/>
    <property type="match status" value="1"/>
</dbReference>